<dbReference type="SMART" id="SM00355">
    <property type="entry name" value="ZnF_C2H2"/>
    <property type="match status" value="6"/>
</dbReference>
<keyword evidence="5 9" id="KW-0862">Zinc</keyword>
<keyword evidence="4 8" id="KW-0863">Zinc-finger</keyword>
<feature type="binding site" evidence="9">
    <location>
        <position position="17"/>
    </location>
    <ligand>
        <name>Zn(2+)</name>
        <dbReference type="ChEBI" id="CHEBI:29105"/>
    </ligand>
</feature>
<name>A0A1W4XIW1_AGRPL</name>
<dbReference type="Proteomes" id="UP000192223">
    <property type="component" value="Unplaced"/>
</dbReference>
<dbReference type="PROSITE" id="PS51915">
    <property type="entry name" value="ZAD"/>
    <property type="match status" value="1"/>
</dbReference>
<feature type="region of interest" description="Disordered" evidence="10">
    <location>
        <begin position="288"/>
        <end position="311"/>
    </location>
</feature>
<feature type="binding site" evidence="9">
    <location>
        <position position="20"/>
    </location>
    <ligand>
        <name>Zn(2+)</name>
        <dbReference type="ChEBI" id="CHEBI:29105"/>
    </ligand>
</feature>
<dbReference type="InterPro" id="IPR050589">
    <property type="entry name" value="Ikaros_C2H2-ZF"/>
</dbReference>
<evidence type="ECO:0000259" key="12">
    <source>
        <dbReference type="PROSITE" id="PS51915"/>
    </source>
</evidence>
<dbReference type="PROSITE" id="PS50157">
    <property type="entry name" value="ZINC_FINGER_C2H2_2"/>
    <property type="match status" value="6"/>
</dbReference>
<dbReference type="PROSITE" id="PS00028">
    <property type="entry name" value="ZINC_FINGER_C2H2_1"/>
    <property type="match status" value="5"/>
</dbReference>
<evidence type="ECO:0000259" key="11">
    <source>
        <dbReference type="PROSITE" id="PS50157"/>
    </source>
</evidence>
<evidence type="ECO:0000256" key="1">
    <source>
        <dbReference type="ARBA" id="ARBA00004123"/>
    </source>
</evidence>
<dbReference type="AlphaFoldDB" id="A0A1W4XIW1"/>
<organism evidence="13 14">
    <name type="scientific">Agrilus planipennis</name>
    <name type="common">Emerald ash borer</name>
    <name type="synonym">Agrilus marcopoli</name>
    <dbReference type="NCBI Taxonomy" id="224129"/>
    <lineage>
        <taxon>Eukaryota</taxon>
        <taxon>Metazoa</taxon>
        <taxon>Ecdysozoa</taxon>
        <taxon>Arthropoda</taxon>
        <taxon>Hexapoda</taxon>
        <taxon>Insecta</taxon>
        <taxon>Pterygota</taxon>
        <taxon>Neoptera</taxon>
        <taxon>Endopterygota</taxon>
        <taxon>Coleoptera</taxon>
        <taxon>Polyphaga</taxon>
        <taxon>Elateriformia</taxon>
        <taxon>Buprestoidea</taxon>
        <taxon>Buprestidae</taxon>
        <taxon>Agrilinae</taxon>
        <taxon>Agrilus</taxon>
    </lineage>
</organism>
<evidence type="ECO:0000256" key="3">
    <source>
        <dbReference type="ARBA" id="ARBA00022737"/>
    </source>
</evidence>
<feature type="domain" description="C2H2-type" evidence="11">
    <location>
        <begin position="412"/>
        <end position="439"/>
    </location>
</feature>
<dbReference type="GeneID" id="108741841"/>
<dbReference type="KEGG" id="apln:108741841"/>
<evidence type="ECO:0000256" key="9">
    <source>
        <dbReference type="PROSITE-ProRule" id="PRU01263"/>
    </source>
</evidence>
<feature type="domain" description="C2H2-type" evidence="11">
    <location>
        <begin position="329"/>
        <end position="356"/>
    </location>
</feature>
<dbReference type="Gene3D" id="3.40.1800.20">
    <property type="match status" value="1"/>
</dbReference>
<dbReference type="Gene3D" id="3.30.160.60">
    <property type="entry name" value="Classic Zinc Finger"/>
    <property type="match status" value="5"/>
</dbReference>
<evidence type="ECO:0000256" key="6">
    <source>
        <dbReference type="ARBA" id="ARBA00023125"/>
    </source>
</evidence>
<dbReference type="GO" id="GO:0006357">
    <property type="term" value="P:regulation of transcription by RNA polymerase II"/>
    <property type="evidence" value="ECO:0007669"/>
    <property type="project" value="TreeGrafter"/>
</dbReference>
<feature type="binding site" evidence="9">
    <location>
        <position position="63"/>
    </location>
    <ligand>
        <name>Zn(2+)</name>
        <dbReference type="ChEBI" id="CHEBI:29105"/>
    </ligand>
</feature>
<dbReference type="InterPro" id="IPR013087">
    <property type="entry name" value="Znf_C2H2_type"/>
</dbReference>
<dbReference type="PANTHER" id="PTHR24404">
    <property type="entry name" value="ZINC FINGER PROTEIN"/>
    <property type="match status" value="1"/>
</dbReference>
<keyword evidence="2 9" id="KW-0479">Metal-binding</keyword>
<evidence type="ECO:0000313" key="14">
    <source>
        <dbReference type="RefSeq" id="XP_018332305.1"/>
    </source>
</evidence>
<keyword evidence="6" id="KW-0238">DNA-binding</keyword>
<dbReference type="Pfam" id="PF07776">
    <property type="entry name" value="zf-AD"/>
    <property type="match status" value="1"/>
</dbReference>
<dbReference type="FunFam" id="3.30.160.60:FF:000145">
    <property type="entry name" value="Zinc finger protein 574"/>
    <property type="match status" value="1"/>
</dbReference>
<evidence type="ECO:0000256" key="7">
    <source>
        <dbReference type="ARBA" id="ARBA00023242"/>
    </source>
</evidence>
<evidence type="ECO:0000256" key="4">
    <source>
        <dbReference type="ARBA" id="ARBA00022771"/>
    </source>
</evidence>
<evidence type="ECO:0000256" key="10">
    <source>
        <dbReference type="SAM" id="MobiDB-lite"/>
    </source>
</evidence>
<evidence type="ECO:0000256" key="8">
    <source>
        <dbReference type="PROSITE-ProRule" id="PRU00042"/>
    </source>
</evidence>
<dbReference type="PANTHER" id="PTHR24404:SF114">
    <property type="entry name" value="KLUMPFUSS, ISOFORM B-RELATED"/>
    <property type="match status" value="1"/>
</dbReference>
<dbReference type="GO" id="GO:0005634">
    <property type="term" value="C:nucleus"/>
    <property type="evidence" value="ECO:0007669"/>
    <property type="project" value="UniProtKB-SubCell"/>
</dbReference>
<sequence length="478" mass="54899">MECNDIEKVDPIMDITCRICSETFDKGFHILGEEGKRRNLHAKIRRYLYITVSTTDRLPKIICVSCYCKIESFHNFVLMANKNQVKFTFSAKDGQDTCNIVKQKSVSLLESYLTRGTKEFESEKEGLEELEVEVDPMWFLEGGIANQDIDDDYNSSGAETKSNRNTENAQINQTVPENEFYSDDEADIESDKEELISKRQIKVNDNQSNNIFSTNVSIVKNNKEIITNNNERILIGSVNVSSCPPTNEIMAEIENNNRCEINRRAHSCEICFRRFNSEVALHNHIWTHSRQTKHPSDQRETENNDENLPLPGHSIFTDVENNGVANNENSCPICGKVVSTRGNLKVHLETHRPKGKYGCDSCGRIFKTQCNLQRHQRYHDGVKYSCEVCGRVYSTNSTLRAHAVTHSELRPHECPLCEKKFKRNQDLKFHINQHTGAKPYRCPYCPKAFASSGNCFSHRKRMHPAEVERDREKAAKFM</sequence>
<feature type="domain" description="C2H2-type" evidence="11">
    <location>
        <begin position="266"/>
        <end position="293"/>
    </location>
</feature>
<dbReference type="InterPro" id="IPR012934">
    <property type="entry name" value="Znf_AD"/>
</dbReference>
<evidence type="ECO:0000256" key="2">
    <source>
        <dbReference type="ARBA" id="ARBA00022723"/>
    </source>
</evidence>
<keyword evidence="7" id="KW-0539">Nucleus</keyword>
<dbReference type="InterPro" id="IPR036236">
    <property type="entry name" value="Znf_C2H2_sf"/>
</dbReference>
<proteinExistence type="predicted"/>
<dbReference type="RefSeq" id="XP_018332305.1">
    <property type="nucleotide sequence ID" value="XM_018476803.2"/>
</dbReference>
<keyword evidence="3" id="KW-0677">Repeat</keyword>
<protein>
    <submittedName>
        <fullName evidence="14">Zinc finger protein 558-like</fullName>
    </submittedName>
</protein>
<dbReference type="Pfam" id="PF00096">
    <property type="entry name" value="zf-C2H2"/>
    <property type="match status" value="4"/>
</dbReference>
<feature type="domain" description="C2H2-type" evidence="11">
    <location>
        <begin position="357"/>
        <end position="384"/>
    </location>
</feature>
<feature type="domain" description="ZAD" evidence="12">
    <location>
        <begin position="15"/>
        <end position="90"/>
    </location>
</feature>
<comment type="subcellular location">
    <subcellularLocation>
        <location evidence="1">Nucleus</location>
    </subcellularLocation>
</comment>
<dbReference type="GO" id="GO:0003700">
    <property type="term" value="F:DNA-binding transcription factor activity"/>
    <property type="evidence" value="ECO:0007669"/>
    <property type="project" value="TreeGrafter"/>
</dbReference>
<gene>
    <name evidence="14" type="primary">LOC108741841</name>
</gene>
<feature type="compositionally biased region" description="Polar residues" evidence="10">
    <location>
        <begin position="154"/>
        <end position="168"/>
    </location>
</feature>
<dbReference type="GO" id="GO:0000978">
    <property type="term" value="F:RNA polymerase II cis-regulatory region sequence-specific DNA binding"/>
    <property type="evidence" value="ECO:0007669"/>
    <property type="project" value="TreeGrafter"/>
</dbReference>
<dbReference type="InParanoid" id="A0A1W4XIW1"/>
<evidence type="ECO:0000313" key="13">
    <source>
        <dbReference type="Proteomes" id="UP000192223"/>
    </source>
</evidence>
<feature type="domain" description="C2H2-type" evidence="11">
    <location>
        <begin position="384"/>
        <end position="411"/>
    </location>
</feature>
<feature type="domain" description="C2H2-type" evidence="11">
    <location>
        <begin position="440"/>
        <end position="468"/>
    </location>
</feature>
<dbReference type="OrthoDB" id="654211at2759"/>
<dbReference type="GO" id="GO:0008270">
    <property type="term" value="F:zinc ion binding"/>
    <property type="evidence" value="ECO:0007669"/>
    <property type="project" value="UniProtKB-UniRule"/>
</dbReference>
<reference evidence="14" key="1">
    <citation type="submission" date="2025-08" db="UniProtKB">
        <authorList>
            <consortium name="RefSeq"/>
        </authorList>
    </citation>
    <scope>IDENTIFICATION</scope>
    <source>
        <tissue evidence="14">Entire body</tissue>
    </source>
</reference>
<accession>A0A1W4XIW1</accession>
<feature type="binding site" evidence="9">
    <location>
        <position position="66"/>
    </location>
    <ligand>
        <name>Zn(2+)</name>
        <dbReference type="ChEBI" id="CHEBI:29105"/>
    </ligand>
</feature>
<keyword evidence="13" id="KW-1185">Reference proteome</keyword>
<feature type="region of interest" description="Disordered" evidence="10">
    <location>
        <begin position="149"/>
        <end position="168"/>
    </location>
</feature>
<dbReference type="SUPFAM" id="SSF57716">
    <property type="entry name" value="Glucocorticoid receptor-like (DNA-binding domain)"/>
    <property type="match status" value="1"/>
</dbReference>
<dbReference type="STRING" id="224129.A0A1W4XIW1"/>
<evidence type="ECO:0000256" key="5">
    <source>
        <dbReference type="ARBA" id="ARBA00022833"/>
    </source>
</evidence>
<dbReference type="SMART" id="SM00868">
    <property type="entry name" value="zf-AD"/>
    <property type="match status" value="1"/>
</dbReference>
<dbReference type="SUPFAM" id="SSF57667">
    <property type="entry name" value="beta-beta-alpha zinc fingers"/>
    <property type="match status" value="3"/>
</dbReference>